<dbReference type="AlphaFoldDB" id="A0A0R3RKF0"/>
<keyword evidence="1" id="KW-1185">Reference proteome</keyword>
<evidence type="ECO:0000313" key="1">
    <source>
        <dbReference type="Proteomes" id="UP000050640"/>
    </source>
</evidence>
<organism evidence="1 2">
    <name type="scientific">Elaeophora elaphi</name>
    <dbReference type="NCBI Taxonomy" id="1147741"/>
    <lineage>
        <taxon>Eukaryota</taxon>
        <taxon>Metazoa</taxon>
        <taxon>Ecdysozoa</taxon>
        <taxon>Nematoda</taxon>
        <taxon>Chromadorea</taxon>
        <taxon>Rhabditida</taxon>
        <taxon>Spirurina</taxon>
        <taxon>Spiruromorpha</taxon>
        <taxon>Filarioidea</taxon>
        <taxon>Onchocercidae</taxon>
        <taxon>Elaeophora</taxon>
    </lineage>
</organism>
<name>A0A0R3RKF0_9BILA</name>
<protein>
    <submittedName>
        <fullName evidence="2">MAM domain-containing protein</fullName>
    </submittedName>
</protein>
<reference evidence="2" key="1">
    <citation type="submission" date="2017-02" db="UniProtKB">
        <authorList>
            <consortium name="WormBaseParasite"/>
        </authorList>
    </citation>
    <scope>IDENTIFICATION</scope>
</reference>
<proteinExistence type="predicted"/>
<dbReference type="Proteomes" id="UP000050640">
    <property type="component" value="Unplaced"/>
</dbReference>
<accession>A0A0R3RKF0</accession>
<evidence type="ECO:0000313" key="2">
    <source>
        <dbReference type="WBParaSite" id="EEL_0000195901-mRNA-1"/>
    </source>
</evidence>
<sequence>MLKNYFRTLEAPWHRLEGNIAIDDEGEGLAKSGFFSTPIEAFFEMDVWMSDKALLTVLKNTGNKLMIWSREGPYGRDGWYRLRIPIKASKEPIQLLLKGTVPSNNFITVSNTKLVNNDGNEIDCDVNTVNFFKSHFNNTERLTAYQQLHTNQVKLKDFFGKPVNSDVNSIKPTTMISKGRDSEITHAFTNSIIQTQNFYSETSFTAPMISPNHTLSADFKIEQIQKSLLTNDKIDFSKNQSAPSFEIINSSTIQQQQHMPTSTLPLLSFPQHSSVDQKSITFTRSLTNKFYTERPIINHYMRPNTPAKQRMMKELNALLSQIGGQSVLGMQQLRQLAERFGFNQIDAEQSLQLLKNVMNSKKLQSKITDLSVGDENKKPEPIRPINAPSHLIPVNALAAQLFPYNGQLNSLFSLLPNELRKKFVGESKGLFGQQFNDETVKRLDSVLPFLHPKH</sequence>
<dbReference type="WBParaSite" id="EEL_0000195901-mRNA-1">
    <property type="protein sequence ID" value="EEL_0000195901-mRNA-1"/>
    <property type="gene ID" value="EEL_0000195901"/>
</dbReference>